<dbReference type="PROSITE" id="PS50181">
    <property type="entry name" value="FBOX"/>
    <property type="match status" value="1"/>
</dbReference>
<dbReference type="InterPro" id="IPR001810">
    <property type="entry name" value="F-box_dom"/>
</dbReference>
<protein>
    <recommendedName>
        <fullName evidence="1">F-box domain-containing protein</fullName>
    </recommendedName>
</protein>
<name>A0AAD7BTR3_9AGAR</name>
<evidence type="ECO:0000313" key="3">
    <source>
        <dbReference type="Proteomes" id="UP001221142"/>
    </source>
</evidence>
<dbReference type="EMBL" id="JARKIF010000009">
    <property type="protein sequence ID" value="KAJ7630586.1"/>
    <property type="molecule type" value="Genomic_DNA"/>
</dbReference>
<dbReference type="Gene3D" id="1.20.1280.50">
    <property type="match status" value="1"/>
</dbReference>
<organism evidence="2 3">
    <name type="scientific">Roridomyces roridus</name>
    <dbReference type="NCBI Taxonomy" id="1738132"/>
    <lineage>
        <taxon>Eukaryota</taxon>
        <taxon>Fungi</taxon>
        <taxon>Dikarya</taxon>
        <taxon>Basidiomycota</taxon>
        <taxon>Agaricomycotina</taxon>
        <taxon>Agaricomycetes</taxon>
        <taxon>Agaricomycetidae</taxon>
        <taxon>Agaricales</taxon>
        <taxon>Marasmiineae</taxon>
        <taxon>Mycenaceae</taxon>
        <taxon>Roridomyces</taxon>
    </lineage>
</organism>
<reference evidence="2" key="1">
    <citation type="submission" date="2023-03" db="EMBL/GenBank/DDBJ databases">
        <title>Massive genome expansion in bonnet fungi (Mycena s.s.) driven by repeated elements and novel gene families across ecological guilds.</title>
        <authorList>
            <consortium name="Lawrence Berkeley National Laboratory"/>
            <person name="Harder C.B."/>
            <person name="Miyauchi S."/>
            <person name="Viragh M."/>
            <person name="Kuo A."/>
            <person name="Thoen E."/>
            <person name="Andreopoulos B."/>
            <person name="Lu D."/>
            <person name="Skrede I."/>
            <person name="Drula E."/>
            <person name="Henrissat B."/>
            <person name="Morin E."/>
            <person name="Kohler A."/>
            <person name="Barry K."/>
            <person name="LaButti K."/>
            <person name="Morin E."/>
            <person name="Salamov A."/>
            <person name="Lipzen A."/>
            <person name="Mereny Z."/>
            <person name="Hegedus B."/>
            <person name="Baldrian P."/>
            <person name="Stursova M."/>
            <person name="Weitz H."/>
            <person name="Taylor A."/>
            <person name="Grigoriev I.V."/>
            <person name="Nagy L.G."/>
            <person name="Martin F."/>
            <person name="Kauserud H."/>
        </authorList>
    </citation>
    <scope>NUCLEOTIDE SEQUENCE</scope>
    <source>
        <strain evidence="2">9284</strain>
    </source>
</reference>
<gene>
    <name evidence="2" type="ORF">FB45DRAFT_915944</name>
</gene>
<proteinExistence type="predicted"/>
<dbReference type="Proteomes" id="UP001221142">
    <property type="component" value="Unassembled WGS sequence"/>
</dbReference>
<evidence type="ECO:0000313" key="2">
    <source>
        <dbReference type="EMBL" id="KAJ7630586.1"/>
    </source>
</evidence>
<feature type="domain" description="F-box" evidence="1">
    <location>
        <begin position="5"/>
        <end position="54"/>
    </location>
</feature>
<dbReference type="SUPFAM" id="SSF81383">
    <property type="entry name" value="F-box domain"/>
    <property type="match status" value="1"/>
</dbReference>
<dbReference type="Pfam" id="PF00646">
    <property type="entry name" value="F-box"/>
    <property type="match status" value="1"/>
</dbReference>
<dbReference type="AlphaFoldDB" id="A0AAD7BTR3"/>
<keyword evidence="3" id="KW-1185">Reference proteome</keyword>
<sequence length="412" mass="46895">MDDTPPALFMLPHELLEFILLFCHPRDIAHFAMTCRSAETLVYGSVDLYFWRQLFLNYFDDPRLQLPHPVDGAFDWKGQLIRRMKAERVVFTGGDRQSALETLLSIAGEALPSSIVIQRSRNVDWLHHVLSTSAVLDASFAPNEARFGDRLKAYMGLSLTPDTEDNLEQLRTTRTHSRCAVYDLRNYHRGNRWGPYMTDGSINWSRVEQLINVVETNLREQQIEHPSIPFPRPPVGLQAIRPHSAPGDFSGADWAGVEGTWRRYVCFMDYRDQFSDAVGGARDPSFFDDIEFHEATRLIELQLHLIPREKMRIKFPTGDPPANPHKDYPTLYISGTSRGASTQEAMVQGFVYMGEDFVPRWRFTSIHDGHPQWSSEGVQIGGIGSAMGVSGTWSAFHHGEGKPYWLWKVAAL</sequence>
<accession>A0AAD7BTR3</accession>
<dbReference type="InterPro" id="IPR036047">
    <property type="entry name" value="F-box-like_dom_sf"/>
</dbReference>
<dbReference type="CDD" id="cd09917">
    <property type="entry name" value="F-box_SF"/>
    <property type="match status" value="1"/>
</dbReference>
<evidence type="ECO:0000259" key="1">
    <source>
        <dbReference type="PROSITE" id="PS50181"/>
    </source>
</evidence>
<comment type="caution">
    <text evidence="2">The sequence shown here is derived from an EMBL/GenBank/DDBJ whole genome shotgun (WGS) entry which is preliminary data.</text>
</comment>